<keyword evidence="9" id="KW-0229">DNA integration</keyword>
<name>A0A2N5SB07_9BASI</name>
<sequence length="1452" mass="161513">MIASLQAAARAQALANTNPKLSFDGSNYTEWENAIDRTLQHVFVRDQTFLNDKQDNFHKLDSLQNKAVAVLMRGTLDNALLLIVESNEITASKDLFELLRSKCKMLGRHHKIILVEKILRFAAEKSPASESWLARFCAIISDVEQAKVTVNKLGGLLLQALAKAPPGTNSKNFEYSISQPLDDMVTAPTFGQVTTVIQSALSKTSKGSALSPGSIPSDVKMSVNAIQGRQQPQRYEPPHKRNGPEPHPQTNGKFSVEKAAYFQGKGHTESLNARYGYNCRYCGEVDHWYSDCNTYWEDVCFGRVEAPPPIHNKKGSRFVPPARNAQYQQPANNSHPAPQSNGRIRKIDLPDANDGTVLLDSGSTINMSGKSRFFKIKSRLSNPLTISLAISEYVAPVEFVGSLTIPTPTGVMEIEDMFYCDGIKGSILSTGQLVEAGWLFAHKHTDAKLISSGGISFDLVYSNYCCNVATSLPPAILSKVSQKPSSELFLWHCRLGHAAEPVVQRFVRRYLPDLKLDTKPFFCVQCAKLKATAMKGNGATSDIPRDNPLDLCMTDVAGPFNMDINGCQYLITFCDHASTYTYCAIMATQQEVPDKIMAWVLHLKTALGRAPAYLRCDNAAEYVGNLKERLAEVGTTLAPISPYHPQQNGEAERENRTFGNMARTMLHDSKLPKIYWSYAYLTAAYIHNCIPKSRVNTLPLKVLYGIKPSPNKLYPFGSRAICHVPKDIQSDKIKERVVECLMLGYPKAGSGWLFYVPSQKQIVHTSDTKFPEFQALEVKEARPGPVIEAEVTEPLPISKLSEAIPESKLEKVVRQIKLVLGGKPTHDIAAAELKAIKSLPVAQEHRLPKTIKMTLSGPDSTNWKAAALYELDKFKLLGVWEPINPYKGSKALRLNQVMGTDCNETYAPTASLNTLRLLLSISQSQNLPTATVDISSAYLYSPIEEEVYVQPPVEIMPQWKGKIMQLKKAIHGTKQAARCWWKFFSGKMHDIGFTASKLEPSLYFCRRGKDFVVIWLHVDDGFAMGLSQGVLDDLHQAIAAQMEVKWNNSVEKIVGINIVRQGENIMLDQHLLVKQIIQDYPCPCFHKRSTLPEEHLEINAGESVDATEYWSTLGSLMYLCSGTHPDLSYSVNLLAQYSANPSGDHWKALDVLIGYLKRNRDLKMEFGKGNGVMQLWSDANWGGEHKRSTSGYMVRHNGNSIPWGSKRQTVVALSTCAAEYIALSDGSQILAQLQNLLIDIEQTIPIEIYCNNEATILIAGDNASKKKTHYLSRAFYFINDFICQYAIKIQWTDTHSQVADIFTKRLGPNIIENALEKINLMGCVMQSTPIFLAEQLSCTHPNIMLFVAAGSTIAAMFIIEKIFQSRRLNLAGILEEEVATLSAAMDTQRAAMEARLNTQRAAMEALAQQHTQLKAQLDTLQAAIKQQTRHATPPPPPWSRTFLSKLDGHTCT</sequence>
<gene>
    <name evidence="18" type="ORF">PCANC_18544</name>
</gene>
<dbReference type="CDD" id="cd09272">
    <property type="entry name" value="RNase_HI_RT_Ty1"/>
    <property type="match status" value="1"/>
</dbReference>
<evidence type="ECO:0000256" key="11">
    <source>
        <dbReference type="ARBA" id="ARBA00022932"/>
    </source>
</evidence>
<keyword evidence="2" id="KW-0548">Nucleotidyltransferase</keyword>
<dbReference type="GO" id="GO:0003964">
    <property type="term" value="F:RNA-directed DNA polymerase activity"/>
    <property type="evidence" value="ECO:0007669"/>
    <property type="project" value="UniProtKB-KW"/>
</dbReference>
<dbReference type="GO" id="GO:0046872">
    <property type="term" value="F:metal ion binding"/>
    <property type="evidence" value="ECO:0007669"/>
    <property type="project" value="UniProtKB-KW"/>
</dbReference>
<feature type="compositionally biased region" description="Polar residues" evidence="16">
    <location>
        <begin position="326"/>
        <end position="342"/>
    </location>
</feature>
<keyword evidence="12" id="KW-0233">DNA recombination</keyword>
<dbReference type="Proteomes" id="UP000235388">
    <property type="component" value="Unassembled WGS sequence"/>
</dbReference>
<keyword evidence="6" id="KW-0378">Hydrolase</keyword>
<evidence type="ECO:0000259" key="17">
    <source>
        <dbReference type="PROSITE" id="PS50994"/>
    </source>
</evidence>
<feature type="region of interest" description="Disordered" evidence="16">
    <location>
        <begin position="228"/>
        <end position="252"/>
    </location>
</feature>
<protein>
    <recommendedName>
        <fullName evidence="17">Integrase catalytic domain-containing protein</fullName>
    </recommendedName>
</protein>
<evidence type="ECO:0000256" key="3">
    <source>
        <dbReference type="ARBA" id="ARBA00022722"/>
    </source>
</evidence>
<keyword evidence="11" id="KW-0808">Transferase</keyword>
<accession>A0A2N5SB07</accession>
<comment type="caution">
    <text evidence="18">The sequence shown here is derived from an EMBL/GenBank/DDBJ whole genome shotgun (WGS) entry which is preliminary data.</text>
</comment>
<evidence type="ECO:0000256" key="12">
    <source>
        <dbReference type="ARBA" id="ARBA00023172"/>
    </source>
</evidence>
<reference evidence="18 19" key="1">
    <citation type="submission" date="2017-11" db="EMBL/GenBank/DDBJ databases">
        <title>De novo assembly and phasing of dikaryotic genomes from two isolates of Puccinia coronata f. sp. avenae, the causal agent of oat crown rust.</title>
        <authorList>
            <person name="Miller M.E."/>
            <person name="Zhang Y."/>
            <person name="Omidvar V."/>
            <person name="Sperschneider J."/>
            <person name="Schwessinger B."/>
            <person name="Raley C."/>
            <person name="Palmer J.M."/>
            <person name="Garnica D."/>
            <person name="Upadhyaya N."/>
            <person name="Rathjen J."/>
            <person name="Taylor J.M."/>
            <person name="Park R.F."/>
            <person name="Dodds P.N."/>
            <person name="Hirsch C.D."/>
            <person name="Kianian S.F."/>
            <person name="Figueroa M."/>
        </authorList>
    </citation>
    <scope>NUCLEOTIDE SEQUENCE [LARGE SCALE GENOMIC DNA]</scope>
    <source>
        <strain evidence="18">12NC29</strain>
    </source>
</reference>
<keyword evidence="5" id="KW-0255">Endonuclease</keyword>
<dbReference type="InterPro" id="IPR039537">
    <property type="entry name" value="Retrotran_Ty1/copia-like"/>
</dbReference>
<dbReference type="InterPro" id="IPR001584">
    <property type="entry name" value="Integrase_cat-core"/>
</dbReference>
<evidence type="ECO:0000256" key="16">
    <source>
        <dbReference type="SAM" id="MobiDB-lite"/>
    </source>
</evidence>
<keyword evidence="13" id="KW-0511">Multifunctional enzyme</keyword>
<evidence type="ECO:0000256" key="1">
    <source>
        <dbReference type="ARBA" id="ARBA00022578"/>
    </source>
</evidence>
<keyword evidence="10" id="KW-0695">RNA-directed DNA polymerase</keyword>
<evidence type="ECO:0000313" key="18">
    <source>
        <dbReference type="EMBL" id="PLW10427.1"/>
    </source>
</evidence>
<feature type="region of interest" description="Disordered" evidence="16">
    <location>
        <begin position="326"/>
        <end position="349"/>
    </location>
</feature>
<dbReference type="GO" id="GO:0003887">
    <property type="term" value="F:DNA-directed DNA polymerase activity"/>
    <property type="evidence" value="ECO:0007669"/>
    <property type="project" value="UniProtKB-KW"/>
</dbReference>
<proteinExistence type="predicted"/>
<dbReference type="SUPFAM" id="SSF53098">
    <property type="entry name" value="Ribonuclease H-like"/>
    <property type="match status" value="1"/>
</dbReference>
<dbReference type="InterPro" id="IPR013103">
    <property type="entry name" value="RVT_2"/>
</dbReference>
<dbReference type="GO" id="GO:0016787">
    <property type="term" value="F:hydrolase activity"/>
    <property type="evidence" value="ECO:0007669"/>
    <property type="project" value="UniProtKB-KW"/>
</dbReference>
<feature type="domain" description="Integrase catalytic" evidence="17">
    <location>
        <begin position="544"/>
        <end position="707"/>
    </location>
</feature>
<dbReference type="Pfam" id="PF07727">
    <property type="entry name" value="RVT_2"/>
    <property type="match status" value="1"/>
</dbReference>
<dbReference type="PROSITE" id="PS50994">
    <property type="entry name" value="INTEGRASE"/>
    <property type="match status" value="1"/>
</dbReference>
<keyword evidence="7" id="KW-0460">Magnesium</keyword>
<evidence type="ECO:0000256" key="4">
    <source>
        <dbReference type="ARBA" id="ARBA00022723"/>
    </source>
</evidence>
<dbReference type="InterPro" id="IPR025724">
    <property type="entry name" value="GAG-pre-integrase_dom"/>
</dbReference>
<dbReference type="InterPro" id="IPR036397">
    <property type="entry name" value="RNaseH_sf"/>
</dbReference>
<organism evidence="18 19">
    <name type="scientific">Puccinia coronata f. sp. avenae</name>
    <dbReference type="NCBI Taxonomy" id="200324"/>
    <lineage>
        <taxon>Eukaryota</taxon>
        <taxon>Fungi</taxon>
        <taxon>Dikarya</taxon>
        <taxon>Basidiomycota</taxon>
        <taxon>Pucciniomycotina</taxon>
        <taxon>Pucciniomycetes</taxon>
        <taxon>Pucciniales</taxon>
        <taxon>Pucciniaceae</taxon>
        <taxon>Puccinia</taxon>
    </lineage>
</organism>
<dbReference type="InterPro" id="IPR057670">
    <property type="entry name" value="SH3_retrovirus"/>
</dbReference>
<comment type="catalytic activity">
    <reaction evidence="15">
        <text>DNA(n) + a 2'-deoxyribonucleoside 5'-triphosphate = DNA(n+1) + diphosphate</text>
        <dbReference type="Rhea" id="RHEA:22508"/>
        <dbReference type="Rhea" id="RHEA-COMP:17339"/>
        <dbReference type="Rhea" id="RHEA-COMP:17340"/>
        <dbReference type="ChEBI" id="CHEBI:33019"/>
        <dbReference type="ChEBI" id="CHEBI:61560"/>
        <dbReference type="ChEBI" id="CHEBI:173112"/>
        <dbReference type="EC" id="2.7.7.7"/>
    </reaction>
</comment>
<evidence type="ECO:0000256" key="2">
    <source>
        <dbReference type="ARBA" id="ARBA00022695"/>
    </source>
</evidence>
<dbReference type="GO" id="GO:0005634">
    <property type="term" value="C:nucleus"/>
    <property type="evidence" value="ECO:0007669"/>
    <property type="project" value="UniProtKB-ARBA"/>
</dbReference>
<dbReference type="InterPro" id="IPR012337">
    <property type="entry name" value="RNaseH-like_sf"/>
</dbReference>
<evidence type="ECO:0000256" key="8">
    <source>
        <dbReference type="ARBA" id="ARBA00022884"/>
    </source>
</evidence>
<dbReference type="EMBL" id="PGCJ01001060">
    <property type="protein sequence ID" value="PLW10427.1"/>
    <property type="molecule type" value="Genomic_DNA"/>
</dbReference>
<dbReference type="PANTHER" id="PTHR42648:SF11">
    <property type="entry name" value="TRANSPOSON TY4-P GAG-POL POLYPROTEIN"/>
    <property type="match status" value="1"/>
</dbReference>
<dbReference type="GO" id="GO:0015074">
    <property type="term" value="P:DNA integration"/>
    <property type="evidence" value="ECO:0007669"/>
    <property type="project" value="UniProtKB-KW"/>
</dbReference>
<evidence type="ECO:0000313" key="19">
    <source>
        <dbReference type="Proteomes" id="UP000235388"/>
    </source>
</evidence>
<evidence type="ECO:0000256" key="7">
    <source>
        <dbReference type="ARBA" id="ARBA00022842"/>
    </source>
</evidence>
<keyword evidence="8" id="KW-0694">RNA-binding</keyword>
<dbReference type="GO" id="GO:0003723">
    <property type="term" value="F:RNA binding"/>
    <property type="evidence" value="ECO:0007669"/>
    <property type="project" value="UniProtKB-KW"/>
</dbReference>
<evidence type="ECO:0000256" key="13">
    <source>
        <dbReference type="ARBA" id="ARBA00023268"/>
    </source>
</evidence>
<evidence type="ECO:0000256" key="10">
    <source>
        <dbReference type="ARBA" id="ARBA00022918"/>
    </source>
</evidence>
<dbReference type="OrthoDB" id="3344688at2759"/>
<comment type="catalytic activity">
    <reaction evidence="14">
        <text>DNA(n) + a 2'-deoxyribonucleoside 5'-triphosphate = DNA(n+1) + diphosphate</text>
        <dbReference type="Rhea" id="RHEA:22508"/>
        <dbReference type="Rhea" id="RHEA-COMP:17339"/>
        <dbReference type="Rhea" id="RHEA-COMP:17340"/>
        <dbReference type="ChEBI" id="CHEBI:33019"/>
        <dbReference type="ChEBI" id="CHEBI:61560"/>
        <dbReference type="ChEBI" id="CHEBI:173112"/>
        <dbReference type="EC" id="2.7.7.49"/>
    </reaction>
</comment>
<keyword evidence="3" id="KW-0540">Nuclease</keyword>
<evidence type="ECO:0000256" key="15">
    <source>
        <dbReference type="ARBA" id="ARBA00049244"/>
    </source>
</evidence>
<evidence type="ECO:0000256" key="9">
    <source>
        <dbReference type="ARBA" id="ARBA00022908"/>
    </source>
</evidence>
<keyword evidence="11" id="KW-0239">DNA-directed DNA polymerase</keyword>
<keyword evidence="19" id="KW-1185">Reference proteome</keyword>
<dbReference type="GO" id="GO:0004519">
    <property type="term" value="F:endonuclease activity"/>
    <property type="evidence" value="ECO:0007669"/>
    <property type="project" value="UniProtKB-KW"/>
</dbReference>
<dbReference type="STRING" id="200324.A0A2N5SB07"/>
<dbReference type="Pfam" id="PF25597">
    <property type="entry name" value="SH3_retrovirus"/>
    <property type="match status" value="1"/>
</dbReference>
<evidence type="ECO:0000256" key="14">
    <source>
        <dbReference type="ARBA" id="ARBA00048173"/>
    </source>
</evidence>
<evidence type="ECO:0000256" key="6">
    <source>
        <dbReference type="ARBA" id="ARBA00022801"/>
    </source>
</evidence>
<dbReference type="Gene3D" id="3.30.420.10">
    <property type="entry name" value="Ribonuclease H-like superfamily/Ribonuclease H"/>
    <property type="match status" value="1"/>
</dbReference>
<feature type="region of interest" description="Disordered" evidence="16">
    <location>
        <begin position="1425"/>
        <end position="1452"/>
    </location>
</feature>
<dbReference type="GO" id="GO:0006310">
    <property type="term" value="P:DNA recombination"/>
    <property type="evidence" value="ECO:0007669"/>
    <property type="project" value="UniProtKB-KW"/>
</dbReference>
<evidence type="ECO:0000256" key="5">
    <source>
        <dbReference type="ARBA" id="ARBA00022759"/>
    </source>
</evidence>
<keyword evidence="4" id="KW-0479">Metal-binding</keyword>
<dbReference type="GO" id="GO:0032196">
    <property type="term" value="P:transposition"/>
    <property type="evidence" value="ECO:0007669"/>
    <property type="project" value="UniProtKB-KW"/>
</dbReference>
<keyword evidence="1" id="KW-0815">Transposition</keyword>
<dbReference type="Pfam" id="PF13976">
    <property type="entry name" value="gag_pre-integrs"/>
    <property type="match status" value="1"/>
</dbReference>
<dbReference type="PANTHER" id="PTHR42648">
    <property type="entry name" value="TRANSPOSASE, PUTATIVE-RELATED"/>
    <property type="match status" value="1"/>
</dbReference>